<dbReference type="EC" id="2.7.7.43" evidence="1"/>
<name>A0A1W1BQY4_9ZZZZ</name>
<reference evidence="1" key="1">
    <citation type="submission" date="2016-10" db="EMBL/GenBank/DDBJ databases">
        <authorList>
            <person name="de Groot N.N."/>
        </authorList>
    </citation>
    <scope>NUCLEOTIDE SEQUENCE</scope>
</reference>
<keyword evidence="1" id="KW-0548">Nucleotidyltransferase</keyword>
<protein>
    <submittedName>
        <fullName evidence="1">Pseudaminic acid cytidylyltransferase</fullName>
        <ecNumber evidence="1">2.7.7.43</ecNumber>
    </submittedName>
</protein>
<dbReference type="NCBIfam" id="TIGR03590">
    <property type="entry name" value="PseG"/>
    <property type="match status" value="1"/>
</dbReference>
<dbReference type="SUPFAM" id="SSF53756">
    <property type="entry name" value="UDP-Glycosyltransferase/glycogen phosphorylase"/>
    <property type="match status" value="1"/>
</dbReference>
<sequence length="283" mass="32721">MRDLVLAKRDFKDDSVIFATRDLEGNINHKIKEAGYQIELLNSNDIEELDTVIKKYSADMIVIDNYEIDYTFEKKLLALNPQLSTLVLDDTYEKHYCDILLNHNISADAKRYKGLVPKHCKLLCGSRYTLLRDEFYEAKKRYKKLKTQNSKLKVLVMMGGSDGKNLTPKILNVLEDFNDIEIDVVTTTANRHLKELQEYIATQKNVTLHINSQEVAKLMALSDLAILTPSVTVNEAYFMELPFIAIQTETNQEEIANYLRETGYNVLNEFDTKKLKKILKERL</sequence>
<dbReference type="AlphaFoldDB" id="A0A1W1BQY4"/>
<accession>A0A1W1BQY4</accession>
<dbReference type="Gene3D" id="3.40.50.2000">
    <property type="entry name" value="Glycogen Phosphorylase B"/>
    <property type="match status" value="1"/>
</dbReference>
<organism evidence="1">
    <name type="scientific">hydrothermal vent metagenome</name>
    <dbReference type="NCBI Taxonomy" id="652676"/>
    <lineage>
        <taxon>unclassified sequences</taxon>
        <taxon>metagenomes</taxon>
        <taxon>ecological metagenomes</taxon>
    </lineage>
</organism>
<dbReference type="GO" id="GO:0008781">
    <property type="term" value="F:N-acylneuraminate cytidylyltransferase activity"/>
    <property type="evidence" value="ECO:0007669"/>
    <property type="project" value="UniProtKB-EC"/>
</dbReference>
<dbReference type="Gene3D" id="3.40.50.11190">
    <property type="match status" value="1"/>
</dbReference>
<proteinExistence type="predicted"/>
<dbReference type="InterPro" id="IPR020023">
    <property type="entry name" value="PseG"/>
</dbReference>
<gene>
    <name evidence="1" type="ORF">MNB_SM-7-872</name>
</gene>
<evidence type="ECO:0000313" key="1">
    <source>
        <dbReference type="EMBL" id="SFV55904.1"/>
    </source>
</evidence>
<dbReference type="EMBL" id="FPHB01000037">
    <property type="protein sequence ID" value="SFV55904.1"/>
    <property type="molecule type" value="Genomic_DNA"/>
</dbReference>
<keyword evidence="1" id="KW-0808">Transferase</keyword>